<dbReference type="PANTHER" id="PTHR11941:SF54">
    <property type="entry name" value="ENOYL-COA HYDRATASE, MITOCHONDRIAL"/>
    <property type="match status" value="1"/>
</dbReference>
<dbReference type="Proteomes" id="UP000309747">
    <property type="component" value="Unassembled WGS sequence"/>
</dbReference>
<dbReference type="Gene3D" id="1.10.12.10">
    <property type="entry name" value="Lyase 2-enoyl-coa Hydratase, Chain A, domain 2"/>
    <property type="match status" value="1"/>
</dbReference>
<dbReference type="InterPro" id="IPR029045">
    <property type="entry name" value="ClpP/crotonase-like_dom_sf"/>
</dbReference>
<gene>
    <name evidence="3" type="ORF">FA743_13480</name>
</gene>
<proteinExistence type="inferred from homology"/>
<sequence>MNAITRQAEFVAVTHKNAIATITLNRPDLRNAINDQMRAELIAAFEEAGADKAVRGIILTGAGKGFCSGGDIGGMRARLDAPAGEVAFNGWKRQQSTHKGVAAIHGISKPVIAAVNGAAFGLGLDMALACDFIIAAEGAKMSMSFVKRGLVSDGGGMYFLPRRVGLSKAKELILTARVVEPDEALAIGMIDRIASREDLLEQAQAWAEELTIGSPAAIALTKAILDKTFESTDEQVFALGREAQAICYTTAEHRASVEEFLAKTGK</sequence>
<dbReference type="Pfam" id="PF00378">
    <property type="entry name" value="ECH_1"/>
    <property type="match status" value="1"/>
</dbReference>
<dbReference type="CDD" id="cd06558">
    <property type="entry name" value="crotonase-like"/>
    <property type="match status" value="1"/>
</dbReference>
<dbReference type="PANTHER" id="PTHR11941">
    <property type="entry name" value="ENOYL-COA HYDRATASE-RELATED"/>
    <property type="match status" value="1"/>
</dbReference>
<keyword evidence="2" id="KW-0456">Lyase</keyword>
<dbReference type="InterPro" id="IPR001753">
    <property type="entry name" value="Enoyl-CoA_hydra/iso"/>
</dbReference>
<dbReference type="EMBL" id="SUNI01000013">
    <property type="protein sequence ID" value="TJZ90914.1"/>
    <property type="molecule type" value="Genomic_DNA"/>
</dbReference>
<protein>
    <submittedName>
        <fullName evidence="3">Enoyl-CoA hydratase/isomerase family protein</fullName>
    </submittedName>
</protein>
<accession>A0A4U0RRI1</accession>
<evidence type="ECO:0000313" key="3">
    <source>
        <dbReference type="EMBL" id="TJZ90914.1"/>
    </source>
</evidence>
<dbReference type="GO" id="GO:0016829">
    <property type="term" value="F:lyase activity"/>
    <property type="evidence" value="ECO:0007669"/>
    <property type="project" value="UniProtKB-KW"/>
</dbReference>
<dbReference type="Gene3D" id="3.90.226.10">
    <property type="entry name" value="2-enoyl-CoA Hydratase, Chain A, domain 1"/>
    <property type="match status" value="1"/>
</dbReference>
<comment type="similarity">
    <text evidence="1">Belongs to the enoyl-CoA hydratase/isomerase family.</text>
</comment>
<dbReference type="GO" id="GO:0016853">
    <property type="term" value="F:isomerase activity"/>
    <property type="evidence" value="ECO:0007669"/>
    <property type="project" value="UniProtKB-KW"/>
</dbReference>
<keyword evidence="4" id="KW-1185">Reference proteome</keyword>
<keyword evidence="3" id="KW-0413">Isomerase</keyword>
<evidence type="ECO:0000256" key="2">
    <source>
        <dbReference type="ARBA" id="ARBA00023239"/>
    </source>
</evidence>
<comment type="caution">
    <text evidence="3">The sequence shown here is derived from an EMBL/GenBank/DDBJ whole genome shotgun (WGS) entry which is preliminary data.</text>
</comment>
<dbReference type="RefSeq" id="WP_136886626.1">
    <property type="nucleotide sequence ID" value="NZ_SUNI01000013.1"/>
</dbReference>
<reference evidence="3 4" key="1">
    <citation type="submission" date="2019-04" db="EMBL/GenBank/DDBJ databases">
        <authorList>
            <person name="Li J."/>
        </authorList>
    </citation>
    <scope>NUCLEOTIDE SEQUENCE [LARGE SCALE GENOMIC DNA]</scope>
    <source>
        <strain evidence="3 4">KCTC 42687</strain>
    </source>
</reference>
<dbReference type="InterPro" id="IPR014748">
    <property type="entry name" value="Enoyl-CoA_hydra_C"/>
</dbReference>
<dbReference type="SUPFAM" id="SSF52096">
    <property type="entry name" value="ClpP/crotonase"/>
    <property type="match status" value="1"/>
</dbReference>
<dbReference type="GO" id="GO:0006635">
    <property type="term" value="P:fatty acid beta-oxidation"/>
    <property type="evidence" value="ECO:0007669"/>
    <property type="project" value="TreeGrafter"/>
</dbReference>
<evidence type="ECO:0000313" key="4">
    <source>
        <dbReference type="Proteomes" id="UP000309747"/>
    </source>
</evidence>
<dbReference type="AlphaFoldDB" id="A0A4U0RRI1"/>
<dbReference type="OrthoDB" id="9781757at2"/>
<evidence type="ECO:0000256" key="1">
    <source>
        <dbReference type="ARBA" id="ARBA00005254"/>
    </source>
</evidence>
<organism evidence="3 4">
    <name type="scientific">Paracoccus gahaiensis</name>
    <dbReference type="NCBI Taxonomy" id="1706839"/>
    <lineage>
        <taxon>Bacteria</taxon>
        <taxon>Pseudomonadati</taxon>
        <taxon>Pseudomonadota</taxon>
        <taxon>Alphaproteobacteria</taxon>
        <taxon>Rhodobacterales</taxon>
        <taxon>Paracoccaceae</taxon>
        <taxon>Paracoccus</taxon>
    </lineage>
</organism>
<name>A0A4U0RRI1_9RHOB</name>